<reference evidence="1 2" key="1">
    <citation type="submission" date="2021-08" db="EMBL/GenBank/DDBJ databases">
        <title>Draft Genome Sequence of Phanerochaete sordida strain YK-624.</title>
        <authorList>
            <person name="Mori T."/>
            <person name="Dohra H."/>
            <person name="Suzuki T."/>
            <person name="Kawagishi H."/>
            <person name="Hirai H."/>
        </authorList>
    </citation>
    <scope>NUCLEOTIDE SEQUENCE [LARGE SCALE GENOMIC DNA]</scope>
    <source>
        <strain evidence="1 2">YK-624</strain>
    </source>
</reference>
<sequence>MEIAEGFDPPLVVPTRACRRFPALSSPVRYVNRCIFSQFWAFALLFVWITSRAALRLPSFRLSYNSRWCANRVFRMLWPRKRERAARADWRVPASYFASLRASLLKFFITATRPPRLCLILCDTASTFDAAPTSGYMIIRHFCR</sequence>
<gene>
    <name evidence="1" type="ORF">PsYK624_134810</name>
</gene>
<dbReference type="AlphaFoldDB" id="A0A9P3GL39"/>
<evidence type="ECO:0000313" key="2">
    <source>
        <dbReference type="Proteomes" id="UP000703269"/>
    </source>
</evidence>
<evidence type="ECO:0000313" key="1">
    <source>
        <dbReference type="EMBL" id="GJE97265.1"/>
    </source>
</evidence>
<dbReference type="Proteomes" id="UP000703269">
    <property type="component" value="Unassembled WGS sequence"/>
</dbReference>
<keyword evidence="2" id="KW-1185">Reference proteome</keyword>
<organism evidence="1 2">
    <name type="scientific">Phanerochaete sordida</name>
    <dbReference type="NCBI Taxonomy" id="48140"/>
    <lineage>
        <taxon>Eukaryota</taxon>
        <taxon>Fungi</taxon>
        <taxon>Dikarya</taxon>
        <taxon>Basidiomycota</taxon>
        <taxon>Agaricomycotina</taxon>
        <taxon>Agaricomycetes</taxon>
        <taxon>Polyporales</taxon>
        <taxon>Phanerochaetaceae</taxon>
        <taxon>Phanerochaete</taxon>
    </lineage>
</organism>
<accession>A0A9P3GL39</accession>
<proteinExistence type="predicted"/>
<protein>
    <submittedName>
        <fullName evidence="1">Uncharacterized protein</fullName>
    </submittedName>
</protein>
<comment type="caution">
    <text evidence="1">The sequence shown here is derived from an EMBL/GenBank/DDBJ whole genome shotgun (WGS) entry which is preliminary data.</text>
</comment>
<name>A0A9P3GL39_9APHY</name>
<dbReference type="EMBL" id="BPQB01000069">
    <property type="protein sequence ID" value="GJE97265.1"/>
    <property type="molecule type" value="Genomic_DNA"/>
</dbReference>